<reference evidence="1" key="2">
    <citation type="journal article" date="2015" name="Data Brief">
        <title>Shoot transcriptome of the giant reed, Arundo donax.</title>
        <authorList>
            <person name="Barrero R.A."/>
            <person name="Guerrero F.D."/>
            <person name="Moolhuijzen P."/>
            <person name="Goolsby J.A."/>
            <person name="Tidwell J."/>
            <person name="Bellgard S.E."/>
            <person name="Bellgard M.I."/>
        </authorList>
    </citation>
    <scope>NUCLEOTIDE SEQUENCE</scope>
    <source>
        <tissue evidence="1">Shoot tissue taken approximately 20 cm above the soil surface</tissue>
    </source>
</reference>
<name>A0A0A9G711_ARUDO</name>
<proteinExistence type="predicted"/>
<protein>
    <submittedName>
        <fullName evidence="1">Uncharacterized protein</fullName>
    </submittedName>
</protein>
<reference evidence="1" key="1">
    <citation type="submission" date="2014-09" db="EMBL/GenBank/DDBJ databases">
        <authorList>
            <person name="Magalhaes I.L.F."/>
            <person name="Oliveira U."/>
            <person name="Santos F.R."/>
            <person name="Vidigal T.H.D.A."/>
            <person name="Brescovit A.D."/>
            <person name="Santos A.J."/>
        </authorList>
    </citation>
    <scope>NUCLEOTIDE SEQUENCE</scope>
    <source>
        <tissue evidence="1">Shoot tissue taken approximately 20 cm above the soil surface</tissue>
    </source>
</reference>
<sequence>MARCFRFYRHGIPFLFHSSTCHKLTEAITEFRQHTSFLFCIQLRSVLIDRCCLLSNSILRCRKHCILFITHQC</sequence>
<dbReference type="AlphaFoldDB" id="A0A0A9G711"/>
<organism evidence="1">
    <name type="scientific">Arundo donax</name>
    <name type="common">Giant reed</name>
    <name type="synonym">Donax arundinaceus</name>
    <dbReference type="NCBI Taxonomy" id="35708"/>
    <lineage>
        <taxon>Eukaryota</taxon>
        <taxon>Viridiplantae</taxon>
        <taxon>Streptophyta</taxon>
        <taxon>Embryophyta</taxon>
        <taxon>Tracheophyta</taxon>
        <taxon>Spermatophyta</taxon>
        <taxon>Magnoliopsida</taxon>
        <taxon>Liliopsida</taxon>
        <taxon>Poales</taxon>
        <taxon>Poaceae</taxon>
        <taxon>PACMAD clade</taxon>
        <taxon>Arundinoideae</taxon>
        <taxon>Arundineae</taxon>
        <taxon>Arundo</taxon>
    </lineage>
</organism>
<dbReference type="EMBL" id="GBRH01177624">
    <property type="protein sequence ID" value="JAE20272.1"/>
    <property type="molecule type" value="Transcribed_RNA"/>
</dbReference>
<accession>A0A0A9G711</accession>
<evidence type="ECO:0000313" key="1">
    <source>
        <dbReference type="EMBL" id="JAE20272.1"/>
    </source>
</evidence>